<dbReference type="NCBIfam" id="TIGR01633">
    <property type="entry name" value="phi3626_gp14_N"/>
    <property type="match status" value="1"/>
</dbReference>
<dbReference type="InterPro" id="IPR054738">
    <property type="entry name" value="Siphovirus-type_tail_C"/>
</dbReference>
<dbReference type="InterPro" id="IPR006520">
    <property type="entry name" value="Dit_BPSPP_N"/>
</dbReference>
<dbReference type="RefSeq" id="WP_058297745.1">
    <property type="nucleotide sequence ID" value="NZ_FMAU01000001.1"/>
</dbReference>
<accession>A0A0V8HME8</accession>
<dbReference type="EMBL" id="FMAU01000001">
    <property type="protein sequence ID" value="SCB87391.1"/>
    <property type="molecule type" value="Genomic_DNA"/>
</dbReference>
<protein>
    <submittedName>
        <fullName evidence="3">Putative phage tail component, N-terminal domain-containing protein</fullName>
    </submittedName>
</protein>
<dbReference type="Gene3D" id="2.60.120.860">
    <property type="match status" value="1"/>
</dbReference>
<organism evidence="3 4">
    <name type="scientific">[Bacillus] enclensis</name>
    <dbReference type="NCBI Taxonomy" id="1402860"/>
    <lineage>
        <taxon>Bacteria</taxon>
        <taxon>Bacillati</taxon>
        <taxon>Bacillota</taxon>
        <taxon>Bacilli</taxon>
        <taxon>Bacillales</taxon>
        <taxon>Bacillaceae</taxon>
        <taxon>Rossellomorea</taxon>
    </lineage>
</organism>
<reference evidence="4" key="1">
    <citation type="submission" date="2016-08" db="EMBL/GenBank/DDBJ databases">
        <authorList>
            <person name="Varghese N."/>
            <person name="Submissions Spin"/>
        </authorList>
    </citation>
    <scope>NUCLEOTIDE SEQUENCE [LARGE SCALE GENOMIC DNA]</scope>
    <source>
        <strain evidence="4">SGD-1123</strain>
    </source>
</reference>
<evidence type="ECO:0000313" key="3">
    <source>
        <dbReference type="EMBL" id="SCB87391.1"/>
    </source>
</evidence>
<dbReference type="Gene3D" id="2.40.30.200">
    <property type="match status" value="1"/>
</dbReference>
<evidence type="ECO:0000259" key="2">
    <source>
        <dbReference type="Pfam" id="PF22768"/>
    </source>
</evidence>
<dbReference type="OrthoDB" id="3078561at2"/>
<dbReference type="Pfam" id="PF05709">
    <property type="entry name" value="Sipho_tail"/>
    <property type="match status" value="1"/>
</dbReference>
<dbReference type="Pfam" id="PF22768">
    <property type="entry name" value="SPP1_Dit"/>
    <property type="match status" value="1"/>
</dbReference>
<keyword evidence="4" id="KW-1185">Reference proteome</keyword>
<dbReference type="AlphaFoldDB" id="A0A0V8HME8"/>
<proteinExistence type="predicted"/>
<gene>
    <name evidence="3" type="ORF">GA0061094_1080</name>
</gene>
<evidence type="ECO:0000313" key="4">
    <source>
        <dbReference type="Proteomes" id="UP000181997"/>
    </source>
</evidence>
<sequence>MYGFVNLTERGTSSTSLSIQTVFNGINFDSVLSDDEGSFTTLTVSGRANLTNRINMFEVPGMDGLMESNEHSTGEREITVKYKISDKTNEGFRRRTTLLNSLLDGSKKELSFTDEDVVYYASLSVNELPEENSNSLIGTLTFLCSDPKKYGPEKPIFFAGDSAVINTSGSAESNPVFELEVLAPITFAMIQNQFDEYMMIGRPAPVESTPKEEYTLILADLMNTLTGWAAATTVTNGYIRGEIETDGGSFRPKSFGTAVAPEKWQGPGLVKSLPEEVQDFEMDCILRNNNVDWGTGMVEVYLLDALDRQVARIHMSDSFQGSDRIHGRVQLGYDEYQRFPINTAAPGNIKNWNNFYGLMKLQRRGNRWWFYFAKIVNGKRVYVQQQHYIPPVEGIFEDKIAKIQVVFRKWPNTEATRMNIYNLKVWRINSLKEDEIPIIADVGDKITFDHKNEEILINGEDAKSYKDFGASYFTLKKGENQMIVHPSNSFNVSGIYRESYK</sequence>
<feature type="domain" description="Siphovirus-type tail component C-terminal" evidence="2">
    <location>
        <begin position="440"/>
        <end position="500"/>
    </location>
</feature>
<evidence type="ECO:0000259" key="1">
    <source>
        <dbReference type="Pfam" id="PF05709"/>
    </source>
</evidence>
<dbReference type="InterPro" id="IPR008841">
    <property type="entry name" value="Siphovirus-type_tail_N"/>
</dbReference>
<feature type="domain" description="Siphovirus-type tail component RIFT-related" evidence="1">
    <location>
        <begin position="46"/>
        <end position="144"/>
    </location>
</feature>
<dbReference type="Proteomes" id="UP000181997">
    <property type="component" value="Unassembled WGS sequence"/>
</dbReference>
<name>A0A0V8HME8_9BACI</name>